<evidence type="ECO:0000256" key="4">
    <source>
        <dbReference type="ARBA" id="ARBA00023136"/>
    </source>
</evidence>
<organism evidence="7 8">
    <name type="scientific">Lujinxingia litoralis</name>
    <dbReference type="NCBI Taxonomy" id="2211119"/>
    <lineage>
        <taxon>Bacteria</taxon>
        <taxon>Deltaproteobacteria</taxon>
        <taxon>Bradymonadales</taxon>
        <taxon>Lujinxingiaceae</taxon>
        <taxon>Lujinxingia</taxon>
    </lineage>
</organism>
<dbReference type="PIRSF" id="PIRSF006648">
    <property type="entry name" value="DrrB"/>
    <property type="match status" value="1"/>
</dbReference>
<keyword evidence="5" id="KW-0813">Transport</keyword>
<evidence type="ECO:0000256" key="1">
    <source>
        <dbReference type="ARBA" id="ARBA00004141"/>
    </source>
</evidence>
<dbReference type="PANTHER" id="PTHR43332:SF1">
    <property type="entry name" value="TRANSPORT PERMEASE PROTEIN"/>
    <property type="match status" value="1"/>
</dbReference>
<keyword evidence="5" id="KW-1003">Cell membrane</keyword>
<dbReference type="GO" id="GO:0043190">
    <property type="term" value="C:ATP-binding cassette (ABC) transporter complex"/>
    <property type="evidence" value="ECO:0007669"/>
    <property type="project" value="InterPro"/>
</dbReference>
<dbReference type="GO" id="GO:0140359">
    <property type="term" value="F:ABC-type transporter activity"/>
    <property type="evidence" value="ECO:0007669"/>
    <property type="project" value="InterPro"/>
</dbReference>
<dbReference type="InterPro" id="IPR052522">
    <property type="entry name" value="ABC-2_transport_permease"/>
</dbReference>
<dbReference type="InterPro" id="IPR047817">
    <property type="entry name" value="ABC2_TM_bact-type"/>
</dbReference>
<feature type="transmembrane region" description="Helical" evidence="5">
    <location>
        <begin position="251"/>
        <end position="273"/>
    </location>
</feature>
<dbReference type="InterPro" id="IPR013525">
    <property type="entry name" value="ABC2_TM"/>
</dbReference>
<evidence type="ECO:0000313" key="8">
    <source>
        <dbReference type="Proteomes" id="UP000249169"/>
    </source>
</evidence>
<dbReference type="EMBL" id="QHKO01000003">
    <property type="protein sequence ID" value="RAL22784.1"/>
    <property type="molecule type" value="Genomic_DNA"/>
</dbReference>
<dbReference type="NCBIfam" id="NF011648">
    <property type="entry name" value="PRK15066.1"/>
    <property type="match status" value="1"/>
</dbReference>
<dbReference type="PROSITE" id="PS51012">
    <property type="entry name" value="ABC_TM2"/>
    <property type="match status" value="1"/>
</dbReference>
<keyword evidence="8" id="KW-1185">Reference proteome</keyword>
<keyword evidence="3 5" id="KW-1133">Transmembrane helix</keyword>
<gene>
    <name evidence="7" type="ORF">DL240_07760</name>
</gene>
<dbReference type="Pfam" id="PF01061">
    <property type="entry name" value="ABC2_membrane"/>
    <property type="match status" value="1"/>
</dbReference>
<proteinExistence type="inferred from homology"/>
<dbReference type="InterPro" id="IPR000412">
    <property type="entry name" value="ABC_2_transport"/>
</dbReference>
<feature type="domain" description="ABC transmembrane type-2" evidence="6">
    <location>
        <begin position="47"/>
        <end position="276"/>
    </location>
</feature>
<protein>
    <recommendedName>
        <fullName evidence="5">Transport permease protein</fullName>
    </recommendedName>
</protein>
<dbReference type="RefSeq" id="WP_111729312.1">
    <property type="nucleotide sequence ID" value="NZ_QHKO01000003.1"/>
</dbReference>
<dbReference type="PANTHER" id="PTHR43332">
    <property type="entry name" value="INNER MEMBRANE TRANSPORT PERMEASE YADH-RELATED"/>
    <property type="match status" value="1"/>
</dbReference>
<comment type="caution">
    <text evidence="7">The sequence shown here is derived from an EMBL/GenBank/DDBJ whole genome shotgun (WGS) entry which is preliminary data.</text>
</comment>
<dbReference type="OrthoDB" id="9788252at2"/>
<dbReference type="Proteomes" id="UP000249169">
    <property type="component" value="Unassembled WGS sequence"/>
</dbReference>
<name>A0A328C856_9DELT</name>
<evidence type="ECO:0000256" key="5">
    <source>
        <dbReference type="RuleBase" id="RU361157"/>
    </source>
</evidence>
<evidence type="ECO:0000256" key="3">
    <source>
        <dbReference type="ARBA" id="ARBA00022989"/>
    </source>
</evidence>
<evidence type="ECO:0000256" key="2">
    <source>
        <dbReference type="ARBA" id="ARBA00022692"/>
    </source>
</evidence>
<dbReference type="PRINTS" id="PR00164">
    <property type="entry name" value="ABC2TRNSPORT"/>
</dbReference>
<dbReference type="AlphaFoldDB" id="A0A328C856"/>
<feature type="transmembrane region" description="Helical" evidence="5">
    <location>
        <begin position="45"/>
        <end position="66"/>
    </location>
</feature>
<feature type="transmembrane region" description="Helical" evidence="5">
    <location>
        <begin position="131"/>
        <end position="156"/>
    </location>
</feature>
<keyword evidence="2 5" id="KW-0812">Transmembrane</keyword>
<feature type="transmembrane region" description="Helical" evidence="5">
    <location>
        <begin position="86"/>
        <end position="110"/>
    </location>
</feature>
<comment type="similarity">
    <text evidence="5">Belongs to the ABC-2 integral membrane protein family.</text>
</comment>
<keyword evidence="4 5" id="KW-0472">Membrane</keyword>
<accession>A0A328C856</accession>
<feature type="transmembrane region" description="Helical" evidence="5">
    <location>
        <begin position="162"/>
        <end position="189"/>
    </location>
</feature>
<reference evidence="7 8" key="1">
    <citation type="submission" date="2018-05" db="EMBL/GenBank/DDBJ databases">
        <title>Lujinxingia marina gen. nov. sp. nov., a new facultative anaerobic member of the class Deltaproteobacteria, and proposal of Lujinxingaceae fam. nov.</title>
        <authorList>
            <person name="Li C.-M."/>
        </authorList>
    </citation>
    <scope>NUCLEOTIDE SEQUENCE [LARGE SCALE GENOMIC DNA]</scope>
    <source>
        <strain evidence="7 8">B210</strain>
    </source>
</reference>
<evidence type="ECO:0000313" key="7">
    <source>
        <dbReference type="EMBL" id="RAL22784.1"/>
    </source>
</evidence>
<feature type="transmembrane region" description="Helical" evidence="5">
    <location>
        <begin position="201"/>
        <end position="219"/>
    </location>
</feature>
<comment type="subcellular location">
    <subcellularLocation>
        <location evidence="5">Cell membrane</location>
        <topology evidence="5">Multi-pass membrane protein</topology>
    </subcellularLocation>
    <subcellularLocation>
        <location evidence="1">Membrane</location>
        <topology evidence="1">Multi-pass membrane protein</topology>
    </subcellularLocation>
</comment>
<sequence length="281" mass="31209">MRTSEETRAKAREAALAKIARSREVAREKQYLGVWTLFYKEILRFWTIAGQTVISPVITTMLYFLVFGYSLGDRLQEIQGVPYMDFLVPGLVMLALITNAYINSAFSLFITKVHGTIVDLLVTPLTYVQFLSAYVAAAVVRAMLIGTIIWLVAWLMGASPFYSVPIALAFMMLTSTAFAFGGVVVAILAEDFDHINLFPSFLITPLTFLGGVFYSIGMLPDFWRSVSLFNPVLYMVNGVRYGMVGVSDVPLWQGALLLVGLNVLFGALALWLLKTGKKLRD</sequence>
<evidence type="ECO:0000259" key="6">
    <source>
        <dbReference type="PROSITE" id="PS51012"/>
    </source>
</evidence>